<accession>A0ABR0UAN2</accession>
<protein>
    <recommendedName>
        <fullName evidence="2">DUF4283 domain-containing protein</fullName>
    </recommendedName>
</protein>
<reference evidence="3 4" key="1">
    <citation type="journal article" date="2021" name="Comput. Struct. Biotechnol. J.">
        <title>De novo genome assembly of the potent medicinal plant Rehmannia glutinosa using nanopore technology.</title>
        <authorList>
            <person name="Ma L."/>
            <person name="Dong C."/>
            <person name="Song C."/>
            <person name="Wang X."/>
            <person name="Zheng X."/>
            <person name="Niu Y."/>
            <person name="Chen S."/>
            <person name="Feng W."/>
        </authorList>
    </citation>
    <scope>NUCLEOTIDE SEQUENCE [LARGE SCALE GENOMIC DNA]</scope>
    <source>
        <strain evidence="3">DH-2019</strain>
    </source>
</reference>
<feature type="compositionally biased region" description="Basic and acidic residues" evidence="1">
    <location>
        <begin position="234"/>
        <end position="243"/>
    </location>
</feature>
<dbReference type="InterPro" id="IPR025558">
    <property type="entry name" value="DUF4283"/>
</dbReference>
<dbReference type="PANTHER" id="PTHR31286">
    <property type="entry name" value="GLYCINE-RICH CELL WALL STRUCTURAL PROTEIN 1.8-LIKE"/>
    <property type="match status" value="1"/>
</dbReference>
<gene>
    <name evidence="3" type="ORF">DH2020_046721</name>
</gene>
<dbReference type="EMBL" id="JABTTQ020003167">
    <property type="protein sequence ID" value="KAK6119554.1"/>
    <property type="molecule type" value="Genomic_DNA"/>
</dbReference>
<evidence type="ECO:0000313" key="3">
    <source>
        <dbReference type="EMBL" id="KAK6119554.1"/>
    </source>
</evidence>
<feature type="region of interest" description="Disordered" evidence="1">
    <location>
        <begin position="222"/>
        <end position="243"/>
    </location>
</feature>
<dbReference type="Proteomes" id="UP001318860">
    <property type="component" value="Unassembled WGS sequence"/>
</dbReference>
<dbReference type="Pfam" id="PF14111">
    <property type="entry name" value="DUF4283"/>
    <property type="match status" value="1"/>
</dbReference>
<dbReference type="InterPro" id="IPR040256">
    <property type="entry name" value="At4g02000-like"/>
</dbReference>
<keyword evidence="4" id="KW-1185">Reference proteome</keyword>
<feature type="domain" description="DUF4283" evidence="2">
    <location>
        <begin position="33"/>
        <end position="113"/>
    </location>
</feature>
<dbReference type="PANTHER" id="PTHR31286:SF178">
    <property type="entry name" value="DUF4283 DOMAIN-CONTAINING PROTEIN"/>
    <property type="match status" value="1"/>
</dbReference>
<comment type="caution">
    <text evidence="3">The sequence shown here is derived from an EMBL/GenBank/DDBJ whole genome shotgun (WGS) entry which is preliminary data.</text>
</comment>
<proteinExistence type="predicted"/>
<name>A0ABR0UAN2_REHGL</name>
<evidence type="ECO:0000313" key="4">
    <source>
        <dbReference type="Proteomes" id="UP001318860"/>
    </source>
</evidence>
<evidence type="ECO:0000256" key="1">
    <source>
        <dbReference type="SAM" id="MobiDB-lite"/>
    </source>
</evidence>
<organism evidence="3 4">
    <name type="scientific">Rehmannia glutinosa</name>
    <name type="common">Chinese foxglove</name>
    <dbReference type="NCBI Taxonomy" id="99300"/>
    <lineage>
        <taxon>Eukaryota</taxon>
        <taxon>Viridiplantae</taxon>
        <taxon>Streptophyta</taxon>
        <taxon>Embryophyta</taxon>
        <taxon>Tracheophyta</taxon>
        <taxon>Spermatophyta</taxon>
        <taxon>Magnoliopsida</taxon>
        <taxon>eudicotyledons</taxon>
        <taxon>Gunneridae</taxon>
        <taxon>Pentapetalae</taxon>
        <taxon>asterids</taxon>
        <taxon>lamiids</taxon>
        <taxon>Lamiales</taxon>
        <taxon>Orobanchaceae</taxon>
        <taxon>Rehmannieae</taxon>
        <taxon>Rehmannia</taxon>
    </lineage>
</organism>
<evidence type="ECO:0000259" key="2">
    <source>
        <dbReference type="Pfam" id="PF14111"/>
    </source>
</evidence>
<sequence length="295" mass="34004">MERDLIERLQGFKLSSEEKDKVELEEVDVLKSKDECNRSLIGKNFGEKRVNFTGIKNTTSSIWQTKEGFIVREIGTNLFQFVFSSQEDKNKVLNGKTWSFDSQYLILREWKDRILEKISSINYVDLWVQVWNVPVHWISLETGRKIGNEFGKITDILIPETSSVNGRFIKLLVEICLDKPLARGMKIKLGTEVCWRQCVSRKEDIQQNRICEGQFGEWLRAYDSPPGRPTTRGSRNEQGTDKWSVNKEKAIAQVEEKDTVPPIGNKENRAVGKGIIVEEAVKIKPNEEARILRSQ</sequence>